<comment type="caution">
    <text evidence="9">The sequence shown here is derived from an EMBL/GenBank/DDBJ whole genome shotgun (WGS) entry which is preliminary data.</text>
</comment>
<keyword evidence="3" id="KW-0597">Phosphoprotein</keyword>
<keyword evidence="7" id="KW-0472">Membrane</keyword>
<comment type="catalytic activity">
    <reaction evidence="1">
        <text>ATP + protein L-histidine = ADP + protein N-phospho-L-histidine.</text>
        <dbReference type="EC" id="2.7.13.3"/>
    </reaction>
</comment>
<keyword evidence="5" id="KW-0418">Kinase</keyword>
<dbReference type="InterPro" id="IPR004358">
    <property type="entry name" value="Sig_transdc_His_kin-like_C"/>
</dbReference>
<keyword evidence="7" id="KW-1133">Transmembrane helix</keyword>
<evidence type="ECO:0000256" key="1">
    <source>
        <dbReference type="ARBA" id="ARBA00000085"/>
    </source>
</evidence>
<gene>
    <name evidence="9" type="ORF">I4Q42_06995</name>
</gene>
<dbReference type="CDD" id="cd00082">
    <property type="entry name" value="HisKA"/>
    <property type="match status" value="1"/>
</dbReference>
<name>A0ABS0SVI3_9CAUL</name>
<reference evidence="9 10" key="1">
    <citation type="submission" date="2020-11" db="EMBL/GenBank/DDBJ databases">
        <title>genome sequence of strain KACC 18849.</title>
        <authorList>
            <person name="Gao J."/>
            <person name="Zhang X."/>
        </authorList>
    </citation>
    <scope>NUCLEOTIDE SEQUENCE [LARGE SCALE GENOMIC DNA]</scope>
    <source>
        <strain evidence="9 10">KACC 18849</strain>
    </source>
</reference>
<sequence length="458" mass="49737">MTGAPMVDYERRLLVLVGLIALAFLPLLAASLFFLARVSTTQDRLDAVYTRTVILAHELRGEKMRQNALVPVIVLTGERRLLDELEGSNKRFDSLVGDLRGQARDGEDRAALDAVAALQRRLLAIQRTGVAQRLDGGTTTATNSYFQRNAGPLTSDIETAIDRFTDHAAGRYAAERAHNQRVVRIVFWVLAVASVCAFAFCAFLGRLLLRLVEQKRAYDQVAAQLAEREKAVSHARKEAVEVVAHDLNNPITTILFASENLLEDPDLEALPRTRRAIENIQLATDTMRRLIRNILDHSKIEAGGLVLSKETVDLRRLLADIAGQFELSAARKGVVFSYAPDEHGAILEADGARIGQVVANLLSNAIKFTAPGGQVSLSSALSDDGVVVEVRDTGWGMTAEQAARIFDRNWQSDAAAPHGNGLGLTISKAIVEAHGGRLGVDSRPGEGSAFRMVLPLAA</sequence>
<dbReference type="InterPro" id="IPR005467">
    <property type="entry name" value="His_kinase_dom"/>
</dbReference>
<organism evidence="9 10">
    <name type="scientific">Caulobacter hibisci</name>
    <dbReference type="NCBI Taxonomy" id="2035993"/>
    <lineage>
        <taxon>Bacteria</taxon>
        <taxon>Pseudomonadati</taxon>
        <taxon>Pseudomonadota</taxon>
        <taxon>Alphaproteobacteria</taxon>
        <taxon>Caulobacterales</taxon>
        <taxon>Caulobacteraceae</taxon>
        <taxon>Caulobacter</taxon>
    </lineage>
</organism>
<evidence type="ECO:0000313" key="9">
    <source>
        <dbReference type="EMBL" id="MBI1683406.1"/>
    </source>
</evidence>
<dbReference type="Proteomes" id="UP000639859">
    <property type="component" value="Unassembled WGS sequence"/>
</dbReference>
<keyword evidence="4" id="KW-0808">Transferase</keyword>
<proteinExistence type="predicted"/>
<dbReference type="EMBL" id="JADWOX010000003">
    <property type="protein sequence ID" value="MBI1683406.1"/>
    <property type="molecule type" value="Genomic_DNA"/>
</dbReference>
<dbReference type="PANTHER" id="PTHR43711">
    <property type="entry name" value="TWO-COMPONENT HISTIDINE KINASE"/>
    <property type="match status" value="1"/>
</dbReference>
<feature type="domain" description="Histidine kinase" evidence="8">
    <location>
        <begin position="242"/>
        <end position="458"/>
    </location>
</feature>
<dbReference type="InterPro" id="IPR036097">
    <property type="entry name" value="HisK_dim/P_sf"/>
</dbReference>
<dbReference type="SMART" id="SM00387">
    <property type="entry name" value="HATPase_c"/>
    <property type="match status" value="1"/>
</dbReference>
<dbReference type="InterPro" id="IPR050736">
    <property type="entry name" value="Sensor_HK_Regulatory"/>
</dbReference>
<dbReference type="InterPro" id="IPR003661">
    <property type="entry name" value="HisK_dim/P_dom"/>
</dbReference>
<evidence type="ECO:0000259" key="8">
    <source>
        <dbReference type="PROSITE" id="PS50109"/>
    </source>
</evidence>
<dbReference type="PRINTS" id="PR00344">
    <property type="entry name" value="BCTRLSENSOR"/>
</dbReference>
<feature type="transmembrane region" description="Helical" evidence="7">
    <location>
        <begin position="185"/>
        <end position="209"/>
    </location>
</feature>
<dbReference type="PROSITE" id="PS50109">
    <property type="entry name" value="HIS_KIN"/>
    <property type="match status" value="1"/>
</dbReference>
<accession>A0ABS0SVI3</accession>
<dbReference type="CDD" id="cd00075">
    <property type="entry name" value="HATPase"/>
    <property type="match status" value="1"/>
</dbReference>
<keyword evidence="10" id="KW-1185">Reference proteome</keyword>
<dbReference type="InterPro" id="IPR036890">
    <property type="entry name" value="HATPase_C_sf"/>
</dbReference>
<evidence type="ECO:0000256" key="5">
    <source>
        <dbReference type="ARBA" id="ARBA00022777"/>
    </source>
</evidence>
<dbReference type="EC" id="2.7.13.3" evidence="2"/>
<dbReference type="RefSeq" id="WP_198575338.1">
    <property type="nucleotide sequence ID" value="NZ_JADWOX010000003.1"/>
</dbReference>
<dbReference type="SUPFAM" id="SSF47384">
    <property type="entry name" value="Homodimeric domain of signal transducing histidine kinase"/>
    <property type="match status" value="1"/>
</dbReference>
<dbReference type="Pfam" id="PF00512">
    <property type="entry name" value="HisKA"/>
    <property type="match status" value="1"/>
</dbReference>
<evidence type="ECO:0000256" key="7">
    <source>
        <dbReference type="SAM" id="Phobius"/>
    </source>
</evidence>
<dbReference type="SMART" id="SM00388">
    <property type="entry name" value="HisKA"/>
    <property type="match status" value="1"/>
</dbReference>
<dbReference type="InterPro" id="IPR003594">
    <property type="entry name" value="HATPase_dom"/>
</dbReference>
<dbReference type="SUPFAM" id="SSF55874">
    <property type="entry name" value="ATPase domain of HSP90 chaperone/DNA topoisomerase II/histidine kinase"/>
    <property type="match status" value="1"/>
</dbReference>
<dbReference type="Gene3D" id="3.30.565.10">
    <property type="entry name" value="Histidine kinase-like ATPase, C-terminal domain"/>
    <property type="match status" value="1"/>
</dbReference>
<dbReference type="Pfam" id="PF02518">
    <property type="entry name" value="HATPase_c"/>
    <property type="match status" value="1"/>
</dbReference>
<dbReference type="PANTHER" id="PTHR43711:SF1">
    <property type="entry name" value="HISTIDINE KINASE 1"/>
    <property type="match status" value="1"/>
</dbReference>
<keyword evidence="7" id="KW-0812">Transmembrane</keyword>
<evidence type="ECO:0000313" key="10">
    <source>
        <dbReference type="Proteomes" id="UP000639859"/>
    </source>
</evidence>
<keyword evidence="6" id="KW-0902">Two-component regulatory system</keyword>
<protein>
    <recommendedName>
        <fullName evidence="2">histidine kinase</fullName>
        <ecNumber evidence="2">2.7.13.3</ecNumber>
    </recommendedName>
</protein>
<dbReference type="Gene3D" id="1.10.287.130">
    <property type="match status" value="1"/>
</dbReference>
<evidence type="ECO:0000256" key="3">
    <source>
        <dbReference type="ARBA" id="ARBA00022553"/>
    </source>
</evidence>
<evidence type="ECO:0000256" key="2">
    <source>
        <dbReference type="ARBA" id="ARBA00012438"/>
    </source>
</evidence>
<evidence type="ECO:0000256" key="4">
    <source>
        <dbReference type="ARBA" id="ARBA00022679"/>
    </source>
</evidence>
<evidence type="ECO:0000256" key="6">
    <source>
        <dbReference type="ARBA" id="ARBA00023012"/>
    </source>
</evidence>